<organism evidence="1">
    <name type="scientific">invertebrate metagenome</name>
    <dbReference type="NCBI Taxonomy" id="1711999"/>
    <lineage>
        <taxon>unclassified sequences</taxon>
        <taxon>metagenomes</taxon>
        <taxon>organismal metagenomes</taxon>
    </lineage>
</organism>
<proteinExistence type="predicted"/>
<sequence length="308" mass="35410">MSRADHHCIFIIVIYGVLSSLSHAGHERCSQCTLCFDRNKQSLLCPHKEIKRNQSLLTACHSSKLTSANLSLPSIGANIEHSFSSKNNFLKVMAWLKNLDINTSPAPPYQQDSYEVTLLPPIKKQRMNHSCDRHPAQKSSWEDYCIPEWPEDIMKLSFPPTYQASSPKFLKHHERKVLDYLKSCDTPHQPHDFEQEGLFLLAKVFLRSESSSSTIQRYLSSYSNAIAVFWFYGIPYSLTRMESVSENDITHQRLRLSCYIKEDSVHLTAITLLLKLLPTLLKTINKKDIKLFIYLSKNPRLPSQAKLL</sequence>
<reference evidence="1" key="1">
    <citation type="journal article" date="2017" name="Appl. Environ. Microbiol.">
        <title>Molecular characterization of an Endozoicomonas-like organism causing infection in king scallop Pecten maximus L.</title>
        <authorList>
            <person name="Cano I."/>
            <person name="van Aerle R."/>
            <person name="Ross S."/>
            <person name="Verner-Jeffreys D.W."/>
            <person name="Paley R.K."/>
            <person name="Rimmer G."/>
            <person name="Ryder D."/>
            <person name="Hooper P."/>
            <person name="Stone D."/>
            <person name="Feist S.W."/>
        </authorList>
    </citation>
    <scope>NUCLEOTIDE SEQUENCE</scope>
</reference>
<dbReference type="AlphaFoldDB" id="A0A2H9TAH8"/>
<evidence type="ECO:0000313" key="1">
    <source>
        <dbReference type="EMBL" id="PJE80223.1"/>
    </source>
</evidence>
<gene>
    <name evidence="1" type="ORF">CI610_00795</name>
</gene>
<comment type="caution">
    <text evidence="1">The sequence shown here is derived from an EMBL/GenBank/DDBJ whole genome shotgun (WGS) entry which is preliminary data.</text>
</comment>
<accession>A0A2H9TAH8</accession>
<dbReference type="EMBL" id="NSIT01000026">
    <property type="protein sequence ID" value="PJE80223.1"/>
    <property type="molecule type" value="Genomic_DNA"/>
</dbReference>
<protein>
    <submittedName>
        <fullName evidence="1">Uncharacterized protein</fullName>
    </submittedName>
</protein>
<name>A0A2H9TAH8_9ZZZZ</name>